<sequence>MKINGLQNFIISSSNVNQKMPAIQNQKETIFQPVVSSNAFIKYEFRNRLQSTINDSKYDASFLINFANAYKNIKEEITNSTDPKEQEAMLAMLDEVYDETVQEKAKQLASTFEYFFDGSSKMEASYRFGSKEEVFDQKAFINHLVEIANEAKKHIGSVSSNDQLENKLAALFQGDSLEKMGYRDIKNLSAALQQISTPSLWAKTSNLGRKLAEWNERAENILQSSDLSDTVKEKAKKAVTDSTETYKKVGTYIQTLHTYRQSMEEKFEELRKAQLEIERIEKQLEEIHKKMKNNKIDYMSFLTTLLERQQSLQVTSKGIVDSLNVLKEKKEKLVNDPSIILDSDEYKEVQKNYENSKKKNEAFDN</sequence>
<gene>
    <name evidence="2" type="ORF">P9271_02345</name>
</gene>
<reference evidence="2 3" key="1">
    <citation type="submission" date="2023-03" db="EMBL/GenBank/DDBJ databases">
        <title>Bacillus Genome Sequencing.</title>
        <authorList>
            <person name="Dunlap C."/>
        </authorList>
    </citation>
    <scope>NUCLEOTIDE SEQUENCE [LARGE SCALE GENOMIC DNA]</scope>
    <source>
        <strain evidence="2 3">NRS-1717</strain>
    </source>
</reference>
<keyword evidence="1" id="KW-0175">Coiled coil</keyword>
<evidence type="ECO:0000313" key="2">
    <source>
        <dbReference type="EMBL" id="MED4400198.1"/>
    </source>
</evidence>
<keyword evidence="3" id="KW-1185">Reference proteome</keyword>
<comment type="caution">
    <text evidence="2">The sequence shown here is derived from an EMBL/GenBank/DDBJ whole genome shotgun (WGS) entry which is preliminary data.</text>
</comment>
<dbReference type="Proteomes" id="UP001342826">
    <property type="component" value="Unassembled WGS sequence"/>
</dbReference>
<accession>A0ABU6NUB8</accession>
<name>A0ABU6NUB8_9BACI</name>
<organism evidence="2 3">
    <name type="scientific">Metabacillus fastidiosus</name>
    <dbReference type="NCBI Taxonomy" id="1458"/>
    <lineage>
        <taxon>Bacteria</taxon>
        <taxon>Bacillati</taxon>
        <taxon>Bacillota</taxon>
        <taxon>Bacilli</taxon>
        <taxon>Bacillales</taxon>
        <taxon>Bacillaceae</taxon>
        <taxon>Metabacillus</taxon>
    </lineage>
</organism>
<protein>
    <submittedName>
        <fullName evidence="2">Uncharacterized protein</fullName>
    </submittedName>
</protein>
<evidence type="ECO:0000256" key="1">
    <source>
        <dbReference type="SAM" id="Coils"/>
    </source>
</evidence>
<proteinExistence type="predicted"/>
<dbReference type="EMBL" id="JARTFS010000001">
    <property type="protein sequence ID" value="MED4400198.1"/>
    <property type="molecule type" value="Genomic_DNA"/>
</dbReference>
<evidence type="ECO:0000313" key="3">
    <source>
        <dbReference type="Proteomes" id="UP001342826"/>
    </source>
</evidence>
<feature type="coiled-coil region" evidence="1">
    <location>
        <begin position="256"/>
        <end position="297"/>
    </location>
</feature>
<dbReference type="RefSeq" id="WP_328014779.1">
    <property type="nucleotide sequence ID" value="NZ_JARTFS010000001.1"/>
</dbReference>